<dbReference type="AlphaFoldDB" id="A0A2T4YRQ2"/>
<feature type="region of interest" description="Disordered" evidence="1">
    <location>
        <begin position="101"/>
        <end position="128"/>
    </location>
</feature>
<sequence length="144" mass="16380">MAFVSITRLRLRALRFVPLFALDALRTTAQVRRAEGYLTGAILRDRALTFWTMTVWRDAAAMKRYITDGSHLKAMPKLMHWCDEASITHWTTETADLPGWDEADRRMRGEGRPSKVRYPSTGHAALNYRPPRLTGAAAIPPRRG</sequence>
<comment type="caution">
    <text evidence="3">The sequence shown here is derived from an EMBL/GenBank/DDBJ whole genome shotgun (WGS) entry which is preliminary data.</text>
</comment>
<dbReference type="EMBL" id="PZZN01000002">
    <property type="protein sequence ID" value="PTM46189.1"/>
    <property type="molecule type" value="Genomic_DNA"/>
</dbReference>
<evidence type="ECO:0000313" key="4">
    <source>
        <dbReference type="Proteomes" id="UP000240996"/>
    </source>
</evidence>
<reference evidence="3 4" key="1">
    <citation type="submission" date="2018-04" db="EMBL/GenBank/DDBJ databases">
        <title>Genomic Encyclopedia of Type Strains, Phase III (KMG-III): the genomes of soil and plant-associated and newly described type strains.</title>
        <authorList>
            <person name="Whitman W."/>
        </authorList>
    </citation>
    <scope>NUCLEOTIDE SEQUENCE [LARGE SCALE GENOMIC DNA]</scope>
    <source>
        <strain evidence="3 4">NW12</strain>
    </source>
</reference>
<dbReference type="RefSeq" id="WP_107932529.1">
    <property type="nucleotide sequence ID" value="NZ_PZZN01000002.1"/>
</dbReference>
<protein>
    <submittedName>
        <fullName evidence="3">Uncharacterized protein DUF3291</fullName>
    </submittedName>
</protein>
<gene>
    <name evidence="3" type="ORF">C8J24_2429</name>
</gene>
<dbReference type="InterPro" id="IPR011008">
    <property type="entry name" value="Dimeric_a/b-barrel"/>
</dbReference>
<dbReference type="Proteomes" id="UP000240996">
    <property type="component" value="Unassembled WGS sequence"/>
</dbReference>
<accession>A0A2T4YRQ2</accession>
<proteinExistence type="predicted"/>
<keyword evidence="4" id="KW-1185">Reference proteome</keyword>
<evidence type="ECO:0000256" key="1">
    <source>
        <dbReference type="SAM" id="MobiDB-lite"/>
    </source>
</evidence>
<evidence type="ECO:0000313" key="3">
    <source>
        <dbReference type="EMBL" id="PTM46189.1"/>
    </source>
</evidence>
<dbReference type="Pfam" id="PF11695">
    <property type="entry name" value="DUF3291"/>
    <property type="match status" value="1"/>
</dbReference>
<evidence type="ECO:0000259" key="2">
    <source>
        <dbReference type="Pfam" id="PF11695"/>
    </source>
</evidence>
<organism evidence="3 4">
    <name type="scientific">Sphingomonas aerolata</name>
    <dbReference type="NCBI Taxonomy" id="185951"/>
    <lineage>
        <taxon>Bacteria</taxon>
        <taxon>Pseudomonadati</taxon>
        <taxon>Pseudomonadota</taxon>
        <taxon>Alphaproteobacteria</taxon>
        <taxon>Sphingomonadales</taxon>
        <taxon>Sphingomonadaceae</taxon>
        <taxon>Sphingomonas</taxon>
    </lineage>
</organism>
<feature type="compositionally biased region" description="Basic and acidic residues" evidence="1">
    <location>
        <begin position="102"/>
        <end position="113"/>
    </location>
</feature>
<dbReference type="InterPro" id="IPR021708">
    <property type="entry name" value="DUF3291"/>
</dbReference>
<name>A0A2T4YRQ2_9SPHN</name>
<feature type="domain" description="DUF3291" evidence="2">
    <location>
        <begin position="45"/>
        <end position="108"/>
    </location>
</feature>
<dbReference type="SUPFAM" id="SSF54909">
    <property type="entry name" value="Dimeric alpha+beta barrel"/>
    <property type="match status" value="1"/>
</dbReference>